<reference evidence="1 2" key="1">
    <citation type="submission" date="2018-08" db="EMBL/GenBank/DDBJ databases">
        <title>A genome reference for cultivated species of the human gut microbiota.</title>
        <authorList>
            <person name="Zou Y."/>
            <person name="Xue W."/>
            <person name="Luo G."/>
        </authorList>
    </citation>
    <scope>NUCLEOTIDE SEQUENCE [LARGE SCALE GENOMIC DNA]</scope>
    <source>
        <strain evidence="1 2">TF05-12AC</strain>
    </source>
</reference>
<evidence type="ECO:0000313" key="1">
    <source>
        <dbReference type="EMBL" id="RGE70199.1"/>
    </source>
</evidence>
<dbReference type="Proteomes" id="UP000260828">
    <property type="component" value="Unassembled WGS sequence"/>
</dbReference>
<sequence length="184" mass="21227">MPDCTFQAQNKKSGCIPARFPGGVHKFVKGVRPVRNGIDTEYYAQHIQCTRDAKSECLYTVQQLLELCFAAREHGMLKMDELINDRVRYPDAFLRKAVALVIEVSNPDNIRDVLHNYIFTSSNVGNQKFLNCMMITEAMIALSRGEDLDYIFTYLVPSFFGFEYEAESRNIYQQFKQNLRTRGT</sequence>
<comment type="caution">
    <text evidence="1">The sequence shown here is derived from an EMBL/GenBank/DDBJ whole genome shotgun (WGS) entry which is preliminary data.</text>
</comment>
<dbReference type="EMBL" id="QVME01000001">
    <property type="protein sequence ID" value="RGE70199.1"/>
    <property type="molecule type" value="Genomic_DNA"/>
</dbReference>
<accession>A0A3E3ISZ1</accession>
<name>A0A3E3ISZ1_9FIRM</name>
<protein>
    <submittedName>
        <fullName evidence="1">Uncharacterized protein</fullName>
    </submittedName>
</protein>
<evidence type="ECO:0000313" key="2">
    <source>
        <dbReference type="Proteomes" id="UP000260828"/>
    </source>
</evidence>
<organism evidence="1 2">
    <name type="scientific">Anaerotruncus colihominis</name>
    <dbReference type="NCBI Taxonomy" id="169435"/>
    <lineage>
        <taxon>Bacteria</taxon>
        <taxon>Bacillati</taxon>
        <taxon>Bacillota</taxon>
        <taxon>Clostridia</taxon>
        <taxon>Eubacteriales</taxon>
        <taxon>Oscillospiraceae</taxon>
        <taxon>Anaerotruncus</taxon>
    </lineage>
</organism>
<gene>
    <name evidence="1" type="ORF">DXC40_03885</name>
</gene>
<dbReference type="AlphaFoldDB" id="A0A3E3ISZ1"/>
<proteinExistence type="predicted"/>